<dbReference type="Proteomes" id="UP000199205">
    <property type="component" value="Unassembled WGS sequence"/>
</dbReference>
<proteinExistence type="predicted"/>
<evidence type="ECO:0000313" key="2">
    <source>
        <dbReference type="Proteomes" id="UP000199205"/>
    </source>
</evidence>
<evidence type="ECO:0000313" key="1">
    <source>
        <dbReference type="EMBL" id="SCB51112.1"/>
    </source>
</evidence>
<accession>A0A1C3XFR0</accession>
<dbReference type="EMBL" id="FMAF01000037">
    <property type="protein sequence ID" value="SCB51112.1"/>
    <property type="molecule type" value="Genomic_DNA"/>
</dbReference>
<organism evidence="1 2">
    <name type="scientific">Rhizobium lusitanum</name>
    <dbReference type="NCBI Taxonomy" id="293958"/>
    <lineage>
        <taxon>Bacteria</taxon>
        <taxon>Pseudomonadati</taxon>
        <taxon>Pseudomonadota</taxon>
        <taxon>Alphaproteobacteria</taxon>
        <taxon>Hyphomicrobiales</taxon>
        <taxon>Rhizobiaceae</taxon>
        <taxon>Rhizobium/Agrobacterium group</taxon>
        <taxon>Rhizobium</taxon>
    </lineage>
</organism>
<reference evidence="1 2" key="1">
    <citation type="submission" date="2016-08" db="EMBL/GenBank/DDBJ databases">
        <authorList>
            <person name="Seilhamer J.J."/>
        </authorList>
    </citation>
    <scope>NUCLEOTIDE SEQUENCE [LARGE SCALE GENOMIC DNA]</scope>
    <source>
        <strain evidence="1 2">P1-7</strain>
    </source>
</reference>
<dbReference type="AlphaFoldDB" id="A0A1C3XFR0"/>
<gene>
    <name evidence="1" type="ORF">GA0061101_1377</name>
</gene>
<name>A0A1C3XFR0_9HYPH</name>
<sequence length="71" mass="7639">MNLIDALPLSTEGRLQVSPPTGAPTRLSNLGDDVSNELVSWGYAICDLSVRAKYKGPVLRSVPAWPFPKTA</sequence>
<protein>
    <submittedName>
        <fullName evidence="1">Uncharacterized protein</fullName>
    </submittedName>
</protein>